<dbReference type="REBASE" id="110164">
    <property type="entry name" value="M.Mae2549ORF83P"/>
</dbReference>
<reference evidence="4 5" key="1">
    <citation type="journal article" date="2015" name="Genome Announc.">
        <title>Complete Genome Sequence of Microcystis aeruginosa NIES-2549, a Bloom-Forming Cyanobacterium from Lake Kasumigaura, Japan.</title>
        <authorList>
            <person name="Yamaguchi H."/>
            <person name="Suzuki S."/>
            <person name="Tanabe Y."/>
            <person name="Osana Y."/>
            <person name="Shimura Y."/>
            <person name="Ishida K."/>
            <person name="Kawachi M."/>
        </authorList>
    </citation>
    <scope>NUCLEOTIDE SEQUENCE [LARGE SCALE GENOMIC DNA]</scope>
    <source>
        <strain evidence="4 5">NIES-2549</strain>
    </source>
</reference>
<dbReference type="GO" id="GO:0003677">
    <property type="term" value="F:DNA binding"/>
    <property type="evidence" value="ECO:0007669"/>
    <property type="project" value="InterPro"/>
</dbReference>
<dbReference type="EMBL" id="CP011304">
    <property type="protein sequence ID" value="AKE62447.1"/>
    <property type="molecule type" value="Genomic_DNA"/>
</dbReference>
<dbReference type="HOGENOM" id="CLU_540502_0_0_3"/>
<dbReference type="GO" id="GO:0009007">
    <property type="term" value="F:site-specific DNA-methyltransferase (adenine-specific) activity"/>
    <property type="evidence" value="ECO:0007669"/>
    <property type="project" value="UniProtKB-EC"/>
</dbReference>
<dbReference type="PRINTS" id="PR00508">
    <property type="entry name" value="S21N4MTFRASE"/>
</dbReference>
<sequence>MWTTSSVAKNENLYNTLDIAINIKFPMAATTVKDISNPDTYKGLYSFHKYWGKKPTESISFFIQNYTSITDIVLDPFLGSGLISRECLSQKRRFIGIDINPFSVEHTKFLLELPEATSFRETFKSVETNIKQKINDTYRTSNGKIASHYLWNGKNLSKIWIKPEVGRSRIEIEPNEFDWENFNSFSQYSVRNIREAIFFTNSRINSNNQMSIYDLFTSRSLHNIDLILDEVKTLPDTLKRAFLLTLTSSSGQMSSMVFAITNRGKAKKQVSNKIEVGSWVIGYWRPHLHFEINVWNCFESRANKLHKTLLNIGRREHPQCESINRLLESTQGALILNEDCLSVMKTIPEKTIKLICTDPPHSDRIPYLELSEMWNSILNEKVCFEKEIIVSNAKERNKKKDEYIKQMKLFINEASRVLTDEGIFLMYFNARDKQSWRFLEVLENSSDLNFVGTFPMEYSANSVVQDNRKGGLKTDYVLVLVKKRFNIKFQHRLDEIPGWSASLPKVGLEP</sequence>
<dbReference type="SUPFAM" id="SSF53335">
    <property type="entry name" value="S-adenosyl-L-methionine-dependent methyltransferases"/>
    <property type="match status" value="2"/>
</dbReference>
<dbReference type="Gene3D" id="3.40.50.150">
    <property type="entry name" value="Vaccinia Virus protein VP39"/>
    <property type="match status" value="2"/>
</dbReference>
<dbReference type="Proteomes" id="UP000034103">
    <property type="component" value="Chromosome"/>
</dbReference>
<keyword evidence="2 4" id="KW-0808">Transferase</keyword>
<dbReference type="EC" id="2.1.1.72" evidence="4"/>
<evidence type="ECO:0000256" key="1">
    <source>
        <dbReference type="ARBA" id="ARBA00022603"/>
    </source>
</evidence>
<accession>A0A0F6U0G9</accession>
<dbReference type="PATRIC" id="fig|1641812.3.peg.86"/>
<dbReference type="GO" id="GO:0032259">
    <property type="term" value="P:methylation"/>
    <property type="evidence" value="ECO:0007669"/>
    <property type="project" value="UniProtKB-KW"/>
</dbReference>
<evidence type="ECO:0000313" key="5">
    <source>
        <dbReference type="Proteomes" id="UP000034103"/>
    </source>
</evidence>
<dbReference type="InterPro" id="IPR029063">
    <property type="entry name" value="SAM-dependent_MTases_sf"/>
</dbReference>
<dbReference type="InterPro" id="IPR002941">
    <property type="entry name" value="DNA_methylase_N4/N6"/>
</dbReference>
<organism evidence="4 5">
    <name type="scientific">Microcystis aeruginosa NIES-2549</name>
    <dbReference type="NCBI Taxonomy" id="1641812"/>
    <lineage>
        <taxon>Bacteria</taxon>
        <taxon>Bacillati</taxon>
        <taxon>Cyanobacteriota</taxon>
        <taxon>Cyanophyceae</taxon>
        <taxon>Oscillatoriophycideae</taxon>
        <taxon>Chroococcales</taxon>
        <taxon>Microcystaceae</taxon>
        <taxon>Microcystis</taxon>
    </lineage>
</organism>
<name>A0A0F6U0G9_MICAE</name>
<proteinExistence type="predicted"/>
<dbReference type="InterPro" id="IPR001091">
    <property type="entry name" value="RM_Methyltransferase"/>
</dbReference>
<dbReference type="Pfam" id="PF01555">
    <property type="entry name" value="N6_N4_Mtase"/>
    <property type="match status" value="1"/>
</dbReference>
<protein>
    <submittedName>
        <fullName evidence="4">Adenine-specific methyltransferase</fullName>
        <ecNumber evidence="4">2.1.1.72</ecNumber>
    </submittedName>
</protein>
<feature type="domain" description="DNA methylase N-4/N-6" evidence="3">
    <location>
        <begin position="48"/>
        <end position="107"/>
    </location>
</feature>
<evidence type="ECO:0000313" key="4">
    <source>
        <dbReference type="EMBL" id="AKE62447.1"/>
    </source>
</evidence>
<evidence type="ECO:0000259" key="3">
    <source>
        <dbReference type="Pfam" id="PF01555"/>
    </source>
</evidence>
<dbReference type="GO" id="GO:0008170">
    <property type="term" value="F:N-methyltransferase activity"/>
    <property type="evidence" value="ECO:0007669"/>
    <property type="project" value="InterPro"/>
</dbReference>
<keyword evidence="1 4" id="KW-0489">Methyltransferase</keyword>
<evidence type="ECO:0000256" key="2">
    <source>
        <dbReference type="ARBA" id="ARBA00022679"/>
    </source>
</evidence>
<gene>
    <name evidence="4" type="ORF">MYAER_0083</name>
</gene>
<dbReference type="AlphaFoldDB" id="A0A0F6U0G9"/>